<accession>A0A8H4QLG7</accession>
<comment type="caution">
    <text evidence="1">The sequence shown here is derived from an EMBL/GenBank/DDBJ whole genome shotgun (WGS) entry which is preliminary data.</text>
</comment>
<proteinExistence type="predicted"/>
<name>A0A8H4QLG7_9AGAR</name>
<dbReference type="EMBL" id="JAACJL010000046">
    <property type="protein sequence ID" value="KAF4612981.1"/>
    <property type="molecule type" value="Genomic_DNA"/>
</dbReference>
<sequence>MFAAGSTPRQGRISTWVKATAESTAKGGSATQYASYQRCQTLVDVKRGLHRLRESPTERSLPSNQVILSGCGAMFSLFYQEYFADTKLFPRPAHQKSPSNFAESQVDVVRFIQRLRGLAVVQQREVGFVSARPVSPEEWAI</sequence>
<evidence type="ECO:0000313" key="1">
    <source>
        <dbReference type="EMBL" id="KAF4612981.1"/>
    </source>
</evidence>
<protein>
    <submittedName>
        <fullName evidence="1">Uncharacterized protein</fullName>
    </submittedName>
</protein>
<evidence type="ECO:0000313" key="2">
    <source>
        <dbReference type="Proteomes" id="UP000521872"/>
    </source>
</evidence>
<organism evidence="1 2">
    <name type="scientific">Agrocybe pediades</name>
    <dbReference type="NCBI Taxonomy" id="84607"/>
    <lineage>
        <taxon>Eukaryota</taxon>
        <taxon>Fungi</taxon>
        <taxon>Dikarya</taxon>
        <taxon>Basidiomycota</taxon>
        <taxon>Agaricomycotina</taxon>
        <taxon>Agaricomycetes</taxon>
        <taxon>Agaricomycetidae</taxon>
        <taxon>Agaricales</taxon>
        <taxon>Agaricineae</taxon>
        <taxon>Strophariaceae</taxon>
        <taxon>Agrocybe</taxon>
    </lineage>
</organism>
<gene>
    <name evidence="1" type="ORF">D9613_010737</name>
</gene>
<dbReference type="AlphaFoldDB" id="A0A8H4QLG7"/>
<keyword evidence="2" id="KW-1185">Reference proteome</keyword>
<reference evidence="1 2" key="1">
    <citation type="submission" date="2019-12" db="EMBL/GenBank/DDBJ databases">
        <authorList>
            <person name="Floudas D."/>
            <person name="Bentzer J."/>
            <person name="Ahren D."/>
            <person name="Johansson T."/>
            <person name="Persson P."/>
            <person name="Tunlid A."/>
        </authorList>
    </citation>
    <scope>NUCLEOTIDE SEQUENCE [LARGE SCALE GENOMIC DNA]</scope>
    <source>
        <strain evidence="1 2">CBS 102.39</strain>
    </source>
</reference>
<dbReference type="Proteomes" id="UP000521872">
    <property type="component" value="Unassembled WGS sequence"/>
</dbReference>